<accession>A0A804JU70</accession>
<dbReference type="EMBL" id="HG996473">
    <property type="protein sequence ID" value="CAG1856158.1"/>
    <property type="molecule type" value="Genomic_DNA"/>
</dbReference>
<sequence length="76" mass="8787">MLRRLFLFFFFPFKCLFIASLKDTDTVFILNNSDEQVAFMVRIGAHDRSTVSSGNGVMHLKLHFFNGSNSYFGNRD</sequence>
<dbReference type="EnsemblPlants" id="Ma07_t10040.1">
    <property type="protein sequence ID" value="Ma07_p10040.1"/>
    <property type="gene ID" value="Ma07_g10040"/>
</dbReference>
<evidence type="ECO:0000313" key="4">
    <source>
        <dbReference type="Proteomes" id="UP000012960"/>
    </source>
</evidence>
<reference evidence="3" key="2">
    <citation type="submission" date="2021-05" db="UniProtKB">
        <authorList>
            <consortium name="EnsemblPlants"/>
        </authorList>
    </citation>
    <scope>IDENTIFICATION</scope>
    <source>
        <strain evidence="3">subsp. malaccensis</strain>
    </source>
</reference>
<feature type="signal peptide" evidence="1">
    <location>
        <begin position="1"/>
        <end position="20"/>
    </location>
</feature>
<reference evidence="2" key="1">
    <citation type="submission" date="2021-03" db="EMBL/GenBank/DDBJ databases">
        <authorList>
            <consortium name="Genoscope - CEA"/>
            <person name="William W."/>
        </authorList>
    </citation>
    <scope>NUCLEOTIDE SEQUENCE</scope>
    <source>
        <strain evidence="2">Doubled-haploid Pahang</strain>
    </source>
</reference>
<keyword evidence="4" id="KW-1185">Reference proteome</keyword>
<evidence type="ECO:0000313" key="2">
    <source>
        <dbReference type="EMBL" id="CAG1856158.1"/>
    </source>
</evidence>
<protein>
    <submittedName>
        <fullName evidence="2">(wild Malaysian banana) hypothetical protein</fullName>
    </submittedName>
</protein>
<dbReference type="Proteomes" id="UP000012960">
    <property type="component" value="Unplaced"/>
</dbReference>
<dbReference type="AlphaFoldDB" id="A0A804JU70"/>
<evidence type="ECO:0000313" key="3">
    <source>
        <dbReference type="EnsemblPlants" id="Ma07_p10040.1"/>
    </source>
</evidence>
<evidence type="ECO:0000256" key="1">
    <source>
        <dbReference type="SAM" id="SignalP"/>
    </source>
</evidence>
<organism evidence="3 4">
    <name type="scientific">Musa acuminata subsp. malaccensis</name>
    <name type="common">Wild banana</name>
    <name type="synonym">Musa malaccensis</name>
    <dbReference type="NCBI Taxonomy" id="214687"/>
    <lineage>
        <taxon>Eukaryota</taxon>
        <taxon>Viridiplantae</taxon>
        <taxon>Streptophyta</taxon>
        <taxon>Embryophyta</taxon>
        <taxon>Tracheophyta</taxon>
        <taxon>Spermatophyta</taxon>
        <taxon>Magnoliopsida</taxon>
        <taxon>Liliopsida</taxon>
        <taxon>Zingiberales</taxon>
        <taxon>Musaceae</taxon>
        <taxon>Musa</taxon>
    </lineage>
</organism>
<keyword evidence="1" id="KW-0732">Signal</keyword>
<dbReference type="InParanoid" id="A0A804JU70"/>
<proteinExistence type="predicted"/>
<dbReference type="Gramene" id="Ma07_t10040.1">
    <property type="protein sequence ID" value="Ma07_p10040.1"/>
    <property type="gene ID" value="Ma07_g10040"/>
</dbReference>
<name>A0A804JU70_MUSAM</name>
<feature type="chain" id="PRO_5036220013" evidence="1">
    <location>
        <begin position="21"/>
        <end position="76"/>
    </location>
</feature>
<gene>
    <name evidence="2" type="ORF">GSMUA_44800.1</name>
</gene>